<comment type="caution">
    <text evidence="2">The sequence shown here is derived from an EMBL/GenBank/DDBJ whole genome shotgun (WGS) entry which is preliminary data.</text>
</comment>
<accession>A0A3M6V2M5</accession>
<dbReference type="InterPro" id="IPR000421">
    <property type="entry name" value="FA58C"/>
</dbReference>
<proteinExistence type="predicted"/>
<evidence type="ECO:0000313" key="3">
    <source>
        <dbReference type="Proteomes" id="UP000275408"/>
    </source>
</evidence>
<sequence>LHFLSSGSGKYGGWAAASNNAEQYFQVDFGSWTQISAWLMIDLGKVSKVTRIATQGRSDAGWWSKSYSLDYTTEDGGEFTKYNNG</sequence>
<dbReference type="AlphaFoldDB" id="A0A3M6V2M5"/>
<name>A0A3M6V2M5_POCDA</name>
<feature type="non-terminal residue" evidence="2">
    <location>
        <position position="85"/>
    </location>
</feature>
<feature type="domain" description="F5/8 type C" evidence="1">
    <location>
        <begin position="1"/>
        <end position="85"/>
    </location>
</feature>
<dbReference type="EMBL" id="RCHS01000237">
    <property type="protein sequence ID" value="RMX60110.1"/>
    <property type="molecule type" value="Genomic_DNA"/>
</dbReference>
<dbReference type="Proteomes" id="UP000275408">
    <property type="component" value="Unassembled WGS sequence"/>
</dbReference>
<organism evidence="2 3">
    <name type="scientific">Pocillopora damicornis</name>
    <name type="common">Cauliflower coral</name>
    <name type="synonym">Millepora damicornis</name>
    <dbReference type="NCBI Taxonomy" id="46731"/>
    <lineage>
        <taxon>Eukaryota</taxon>
        <taxon>Metazoa</taxon>
        <taxon>Cnidaria</taxon>
        <taxon>Anthozoa</taxon>
        <taxon>Hexacorallia</taxon>
        <taxon>Scleractinia</taxon>
        <taxon>Astrocoeniina</taxon>
        <taxon>Pocilloporidae</taxon>
        <taxon>Pocillopora</taxon>
    </lineage>
</organism>
<gene>
    <name evidence="2" type="ORF">pdam_00025569</name>
</gene>
<evidence type="ECO:0000313" key="2">
    <source>
        <dbReference type="EMBL" id="RMX60110.1"/>
    </source>
</evidence>
<dbReference type="PANTHER" id="PTHR24543:SF325">
    <property type="entry name" value="F5_8 TYPE C DOMAIN-CONTAINING PROTEIN"/>
    <property type="match status" value="1"/>
</dbReference>
<dbReference type="Gene3D" id="2.60.120.260">
    <property type="entry name" value="Galactose-binding domain-like"/>
    <property type="match status" value="2"/>
</dbReference>
<feature type="non-terminal residue" evidence="2">
    <location>
        <position position="1"/>
    </location>
</feature>
<dbReference type="Pfam" id="PF00754">
    <property type="entry name" value="F5_F8_type_C"/>
    <property type="match status" value="1"/>
</dbReference>
<dbReference type="InterPro" id="IPR008979">
    <property type="entry name" value="Galactose-bd-like_sf"/>
</dbReference>
<keyword evidence="3" id="KW-1185">Reference proteome</keyword>
<reference evidence="2 3" key="1">
    <citation type="journal article" date="2018" name="Sci. Rep.">
        <title>Comparative analysis of the Pocillopora damicornis genome highlights role of immune system in coral evolution.</title>
        <authorList>
            <person name="Cunning R."/>
            <person name="Bay R.A."/>
            <person name="Gillette P."/>
            <person name="Baker A.C."/>
            <person name="Traylor-Knowles N."/>
        </authorList>
    </citation>
    <scope>NUCLEOTIDE SEQUENCE [LARGE SCALE GENOMIC DNA]</scope>
    <source>
        <strain evidence="2">RSMAS</strain>
        <tissue evidence="2">Whole animal</tissue>
    </source>
</reference>
<protein>
    <recommendedName>
        <fullName evidence="1">F5/8 type C domain-containing protein</fullName>
    </recommendedName>
</protein>
<dbReference type="SUPFAM" id="SSF49785">
    <property type="entry name" value="Galactose-binding domain-like"/>
    <property type="match status" value="1"/>
</dbReference>
<dbReference type="PANTHER" id="PTHR24543">
    <property type="entry name" value="MULTICOPPER OXIDASE-RELATED"/>
    <property type="match status" value="1"/>
</dbReference>
<evidence type="ECO:0000259" key="1">
    <source>
        <dbReference type="PROSITE" id="PS50022"/>
    </source>
</evidence>
<dbReference type="PROSITE" id="PS50022">
    <property type="entry name" value="FA58C_3"/>
    <property type="match status" value="1"/>
</dbReference>